<accession>A0A2G1VE35</accession>
<reference evidence="1 2" key="1">
    <citation type="submission" date="2017-09" db="EMBL/GenBank/DDBJ databases">
        <title>The draft genome sequences of Marinobacter guineae M3B.</title>
        <authorList>
            <person name="Cao J."/>
        </authorList>
    </citation>
    <scope>NUCLEOTIDE SEQUENCE [LARGE SCALE GENOMIC DNA]</scope>
    <source>
        <strain evidence="1 2">M3B</strain>
    </source>
</reference>
<dbReference type="OrthoDB" id="5892138at2"/>
<sequence length="251" mass="27692">MFLDRFHSVEDGHVVISALQASQFAKEVAGDFNPIHDPDARRFCVPGDLLFAIILARFGLSEHMTFRFRSLLGAGVPLRFVESESTIDVCDDAGKVYIEVIRSGARTRDEQLIEDITLTYVSASGKNFPHTLKPLMESNGVMFNPDRPMVMYESMSLALDNLDLPSPGLELHNATLDAAGKRGSVLLEYQLTANGNTVGEVTKRLVLSGLRPYCPEAMANVIEEFYRLKARGANYFNNDNSGDQGNANSAR</sequence>
<dbReference type="Pfam" id="PF12119">
    <property type="entry name" value="DUF3581"/>
    <property type="match status" value="1"/>
</dbReference>
<dbReference type="AlphaFoldDB" id="A0A2G1VE35"/>
<dbReference type="InterPro" id="IPR021974">
    <property type="entry name" value="DUF3581"/>
</dbReference>
<evidence type="ECO:0008006" key="3">
    <source>
        <dbReference type="Google" id="ProtNLM"/>
    </source>
</evidence>
<dbReference type="RefSeq" id="WP_099618351.1">
    <property type="nucleotide sequence ID" value="NZ_KZ319340.1"/>
</dbReference>
<evidence type="ECO:0000313" key="1">
    <source>
        <dbReference type="EMBL" id="PHQ25037.1"/>
    </source>
</evidence>
<gene>
    <name evidence="1" type="ORF">CLH62_11840</name>
</gene>
<dbReference type="EMBL" id="NTFI01000003">
    <property type="protein sequence ID" value="PHQ25037.1"/>
    <property type="molecule type" value="Genomic_DNA"/>
</dbReference>
<name>A0A2G1VE35_9GAMM</name>
<organism evidence="1 2">
    <name type="scientific">Marinobacter guineae</name>
    <dbReference type="NCBI Taxonomy" id="432303"/>
    <lineage>
        <taxon>Bacteria</taxon>
        <taxon>Pseudomonadati</taxon>
        <taxon>Pseudomonadota</taxon>
        <taxon>Gammaproteobacteria</taxon>
        <taxon>Pseudomonadales</taxon>
        <taxon>Marinobacteraceae</taxon>
        <taxon>Marinobacter</taxon>
    </lineage>
</organism>
<proteinExistence type="predicted"/>
<evidence type="ECO:0000313" key="2">
    <source>
        <dbReference type="Proteomes" id="UP000229044"/>
    </source>
</evidence>
<keyword evidence="2" id="KW-1185">Reference proteome</keyword>
<dbReference type="Proteomes" id="UP000229044">
    <property type="component" value="Unassembled WGS sequence"/>
</dbReference>
<protein>
    <recommendedName>
        <fullName evidence="3">DUF3581 domain-containing protein</fullName>
    </recommendedName>
</protein>
<comment type="caution">
    <text evidence="1">The sequence shown here is derived from an EMBL/GenBank/DDBJ whole genome shotgun (WGS) entry which is preliminary data.</text>
</comment>